<dbReference type="EMBL" id="JABFAC010000013">
    <property type="protein sequence ID" value="MBA0631349.1"/>
    <property type="molecule type" value="Genomic_DNA"/>
</dbReference>
<evidence type="ECO:0000313" key="2">
    <source>
        <dbReference type="EMBL" id="MBA0631349.1"/>
    </source>
</evidence>
<evidence type="ECO:0000259" key="1">
    <source>
        <dbReference type="Pfam" id="PF12697"/>
    </source>
</evidence>
<organism evidence="2 3">
    <name type="scientific">Gossypium davidsonii</name>
    <name type="common">Davidson's cotton</name>
    <name type="synonym">Gossypium klotzschianum subsp. davidsonii</name>
    <dbReference type="NCBI Taxonomy" id="34287"/>
    <lineage>
        <taxon>Eukaryota</taxon>
        <taxon>Viridiplantae</taxon>
        <taxon>Streptophyta</taxon>
        <taxon>Embryophyta</taxon>
        <taxon>Tracheophyta</taxon>
        <taxon>Spermatophyta</taxon>
        <taxon>Magnoliopsida</taxon>
        <taxon>eudicotyledons</taxon>
        <taxon>Gunneridae</taxon>
        <taxon>Pentapetalae</taxon>
        <taxon>rosids</taxon>
        <taxon>malvids</taxon>
        <taxon>Malvales</taxon>
        <taxon>Malvaceae</taxon>
        <taxon>Malvoideae</taxon>
        <taxon>Gossypium</taxon>
    </lineage>
</organism>
<feature type="domain" description="AB hydrolase-1" evidence="1">
    <location>
        <begin position="198"/>
        <end position="514"/>
    </location>
</feature>
<dbReference type="Proteomes" id="UP000593561">
    <property type="component" value="Unassembled WGS sequence"/>
</dbReference>
<accession>A0A7J8SZ06</accession>
<evidence type="ECO:0000313" key="3">
    <source>
        <dbReference type="Proteomes" id="UP000593561"/>
    </source>
</evidence>
<dbReference type="GO" id="GO:0009941">
    <property type="term" value="C:chloroplast envelope"/>
    <property type="evidence" value="ECO:0007669"/>
    <property type="project" value="TreeGrafter"/>
</dbReference>
<comment type="caution">
    <text evidence="2">The sequence shown here is derived from an EMBL/GenBank/DDBJ whole genome shotgun (WGS) entry which is preliminary data.</text>
</comment>
<dbReference type="SUPFAM" id="SSF53474">
    <property type="entry name" value="alpha/beta-Hydrolases"/>
    <property type="match status" value="1"/>
</dbReference>
<protein>
    <recommendedName>
        <fullName evidence="1">AB hydrolase-1 domain-containing protein</fullName>
    </recommendedName>
</protein>
<gene>
    <name evidence="2" type="ORF">Godav_000231</name>
</gene>
<proteinExistence type="predicted"/>
<dbReference type="PANTHER" id="PTHR43689">
    <property type="entry name" value="HYDROLASE"/>
    <property type="match status" value="1"/>
</dbReference>
<reference evidence="2 3" key="1">
    <citation type="journal article" date="2019" name="Genome Biol. Evol.">
        <title>Insights into the evolution of the New World diploid cottons (Gossypium, subgenus Houzingenia) based on genome sequencing.</title>
        <authorList>
            <person name="Grover C.E."/>
            <person name="Arick M.A. 2nd"/>
            <person name="Thrash A."/>
            <person name="Conover J.L."/>
            <person name="Sanders W.S."/>
            <person name="Peterson D.G."/>
            <person name="Frelichowski J.E."/>
            <person name="Scheffler J.A."/>
            <person name="Scheffler B.E."/>
            <person name="Wendel J.F."/>
        </authorList>
    </citation>
    <scope>NUCLEOTIDE SEQUENCE [LARGE SCALE GENOMIC DNA]</scope>
    <source>
        <strain evidence="2">27</strain>
        <tissue evidence="2">Leaf</tissue>
    </source>
</reference>
<sequence>MRMLDLPISCTTELPCMYLKMDSTFLINFNYCTASTGVVSDLVPVFTDPTVQIISVAAMVFQYQFQRIPNGIAISRNTQSRQPYKVFSHPSSGHQNLTLATTVPHAFSLSGSGAGAQYSSAGELVDTGRNERKKRIAGVDQDELLDPKQLADPDSCFCEFQGVEIHHKLYEPESRSSDNSLYGQHEAQTPSLELGLPVILLHGFGASVFSWNKVMKRLASLTGSKVLAFDRPAFGLTSRHNTFETQSSDAKPLNPYSMAFSVLATLYFIDFLAAQKAILVGHSAGSLVAVDAYFEAPERIAALILVAPAILAPRAIPKVVDTKGDGSDSNNQGKPQFKLFEILHKFIKYVTQSIIQMMKRMVDMLNSLYKKALLSVLRSAFAVMLVRMIINKFGVAAVRTAWYDSKQVDEHIIDGYTKVIYSLSRPLRTKGWDKALVEFTAAMLVKGESETKPPLSKRLHEISCPVLIVTGNADRIVPSWNAERLSRAIPHSKLEVIKNCGHLPHEEKVDEFVRVVEKFLQRAFSGLEEPSLQAVT</sequence>
<dbReference type="InterPro" id="IPR000073">
    <property type="entry name" value="AB_hydrolase_1"/>
</dbReference>
<dbReference type="InterPro" id="IPR029058">
    <property type="entry name" value="AB_hydrolase_fold"/>
</dbReference>
<dbReference type="Pfam" id="PF12697">
    <property type="entry name" value="Abhydrolase_6"/>
    <property type="match status" value="1"/>
</dbReference>
<keyword evidence="3" id="KW-1185">Reference proteome</keyword>
<dbReference type="PANTHER" id="PTHR43689:SF1">
    <property type="entry name" value="ALPHA_BETA-HYDROLASES SUPERFAMILY PROTEIN"/>
    <property type="match status" value="1"/>
</dbReference>
<name>A0A7J8SZ06_GOSDV</name>
<dbReference type="Gene3D" id="3.40.50.1820">
    <property type="entry name" value="alpha/beta hydrolase"/>
    <property type="match status" value="1"/>
</dbReference>
<dbReference type="AlphaFoldDB" id="A0A7J8SZ06"/>